<keyword evidence="6" id="KW-1185">Reference proteome</keyword>
<dbReference type="EMBL" id="JACMRX010000001">
    <property type="protein sequence ID" value="KAF7996313.1"/>
    <property type="molecule type" value="Genomic_DNA"/>
</dbReference>
<name>A0A834XZ79_APHGI</name>
<evidence type="ECO:0000256" key="2">
    <source>
        <dbReference type="ARBA" id="ARBA00015157"/>
    </source>
</evidence>
<feature type="compositionally biased region" description="Basic and acidic residues" evidence="4">
    <location>
        <begin position="249"/>
        <end position="261"/>
    </location>
</feature>
<evidence type="ECO:0000313" key="6">
    <source>
        <dbReference type="Proteomes" id="UP000639338"/>
    </source>
</evidence>
<gene>
    <name evidence="5" type="ORF">HCN44_001945</name>
</gene>
<organism evidence="5 6">
    <name type="scientific">Aphidius gifuensis</name>
    <name type="common">Parasitoid wasp</name>
    <dbReference type="NCBI Taxonomy" id="684658"/>
    <lineage>
        <taxon>Eukaryota</taxon>
        <taxon>Metazoa</taxon>
        <taxon>Ecdysozoa</taxon>
        <taxon>Arthropoda</taxon>
        <taxon>Hexapoda</taxon>
        <taxon>Insecta</taxon>
        <taxon>Pterygota</taxon>
        <taxon>Neoptera</taxon>
        <taxon>Endopterygota</taxon>
        <taxon>Hymenoptera</taxon>
        <taxon>Apocrita</taxon>
        <taxon>Ichneumonoidea</taxon>
        <taxon>Braconidae</taxon>
        <taxon>Aphidiinae</taxon>
        <taxon>Aphidius</taxon>
    </lineage>
</organism>
<accession>A0A834XZ79</accession>
<comment type="similarity">
    <text evidence="1">Belongs to the rtf2 family.</text>
</comment>
<evidence type="ECO:0000256" key="1">
    <source>
        <dbReference type="ARBA" id="ARBA00009885"/>
    </source>
</evidence>
<dbReference type="Proteomes" id="UP000639338">
    <property type="component" value="Unassembled WGS sequence"/>
</dbReference>
<feature type="region of interest" description="Disordered" evidence="4">
    <location>
        <begin position="186"/>
        <end position="268"/>
    </location>
</feature>
<dbReference type="GO" id="GO:0005634">
    <property type="term" value="C:nucleus"/>
    <property type="evidence" value="ECO:0007669"/>
    <property type="project" value="TreeGrafter"/>
</dbReference>
<comment type="caution">
    <text evidence="5">The sequence shown here is derived from an EMBL/GenBank/DDBJ whole genome shotgun (WGS) entry which is preliminary data.</text>
</comment>
<evidence type="ECO:0000313" key="5">
    <source>
        <dbReference type="EMBL" id="KAF7996313.1"/>
    </source>
</evidence>
<dbReference type="CDD" id="cd16653">
    <property type="entry name" value="RING-like_Rtf2"/>
    <property type="match status" value="1"/>
</dbReference>
<dbReference type="Pfam" id="PF04641">
    <property type="entry name" value="Rtf2"/>
    <property type="match status" value="1"/>
</dbReference>
<sequence>MGCDGGTIPRRDELIRLKKKPEQKDKIAELSFRWRHCTIKQLPLQPPIVSCGLGKLYSKEAVIEGLLDRTTLPETAEHIKNLKDVKALNLTPNPAYKENEAEKGDGYFDDGKCPFICPVIGLEMNGKYKFCFLWTCGCVMSERALKEVKSSVCHRCQTPYEPSDVIIMNASDDDLIKMEENMLTRKTVKKSKKKRTIDEKNVDSASTSTSTETTTSTTAVKTKKSKKEDKKEQSISGTSKAGSSGGKKSGPEDPAFKKSKGDYSVAKDPNASEVLKSLFTSHKSAADQTRAHWVTYNPFYN</sequence>
<evidence type="ECO:0000256" key="3">
    <source>
        <dbReference type="ARBA" id="ARBA00030367"/>
    </source>
</evidence>
<dbReference type="PANTHER" id="PTHR12775:SF0">
    <property type="entry name" value="REPLICATION TERMINATION FACTOR 2"/>
    <property type="match status" value="1"/>
</dbReference>
<dbReference type="OrthoDB" id="247013at2759"/>
<dbReference type="GO" id="GO:0006274">
    <property type="term" value="P:DNA replication termination"/>
    <property type="evidence" value="ECO:0007669"/>
    <property type="project" value="TreeGrafter"/>
</dbReference>
<dbReference type="InterPro" id="IPR027799">
    <property type="entry name" value="Rtf2_RING-finger"/>
</dbReference>
<reference evidence="5 6" key="1">
    <citation type="submission" date="2020-08" db="EMBL/GenBank/DDBJ databases">
        <title>Aphidius gifuensis genome sequencing and assembly.</title>
        <authorList>
            <person name="Du Z."/>
        </authorList>
    </citation>
    <scope>NUCLEOTIDE SEQUENCE [LARGE SCALE GENOMIC DNA]</scope>
    <source>
        <strain evidence="5">YNYX2018</strain>
        <tissue evidence="5">Adults</tissue>
    </source>
</reference>
<feature type="compositionally biased region" description="Basic residues" evidence="4">
    <location>
        <begin position="186"/>
        <end position="195"/>
    </location>
</feature>
<dbReference type="InterPro" id="IPR006735">
    <property type="entry name" value="Rtf2"/>
</dbReference>
<dbReference type="PANTHER" id="PTHR12775">
    <property type="entry name" value="PROTEIN C20ORF43 HOMOLOG"/>
    <property type="match status" value="1"/>
</dbReference>
<evidence type="ECO:0000256" key="4">
    <source>
        <dbReference type="SAM" id="MobiDB-lite"/>
    </source>
</evidence>
<dbReference type="AlphaFoldDB" id="A0A834XZ79"/>
<protein>
    <recommendedName>
        <fullName evidence="2">Replication termination factor 2</fullName>
    </recommendedName>
    <alternativeName>
        <fullName evidence="3">Replication termination factor 2 domain-containing protein 1</fullName>
    </alternativeName>
</protein>
<proteinExistence type="inferred from homology"/>
<feature type="compositionally biased region" description="Low complexity" evidence="4">
    <location>
        <begin position="203"/>
        <end position="220"/>
    </location>
</feature>